<comment type="similarity">
    <text evidence="1 7">Belongs to the cytochrome P450 family.</text>
</comment>
<dbReference type="CDD" id="cd11029">
    <property type="entry name" value="CYP107-like"/>
    <property type="match status" value="1"/>
</dbReference>
<evidence type="ECO:0000313" key="8">
    <source>
        <dbReference type="EMBL" id="BBA21080.1"/>
    </source>
</evidence>
<dbReference type="EMBL" id="LC315614">
    <property type="protein sequence ID" value="BBA21080.1"/>
    <property type="molecule type" value="Genomic_DNA"/>
</dbReference>
<dbReference type="PRINTS" id="PR00385">
    <property type="entry name" value="P450"/>
</dbReference>
<dbReference type="EMBL" id="BJHY01000001">
    <property type="protein sequence ID" value="GDY71513.1"/>
    <property type="molecule type" value="Genomic_DNA"/>
</dbReference>
<keyword evidence="6 7" id="KW-0503">Monooxygenase</keyword>
<dbReference type="Proteomes" id="UP000299211">
    <property type="component" value="Unassembled WGS sequence"/>
</dbReference>
<dbReference type="InterPro" id="IPR001128">
    <property type="entry name" value="Cyt_P450"/>
</dbReference>
<dbReference type="InterPro" id="IPR002397">
    <property type="entry name" value="Cyt_P450_B"/>
</dbReference>
<accession>A0A224ANJ4</accession>
<keyword evidence="4 7" id="KW-0560">Oxidoreductase</keyword>
<dbReference type="PROSITE" id="PS00086">
    <property type="entry name" value="CYTOCHROME_P450"/>
    <property type="match status" value="1"/>
</dbReference>
<evidence type="ECO:0000313" key="9">
    <source>
        <dbReference type="EMBL" id="GDY71513.1"/>
    </source>
</evidence>
<evidence type="ECO:0000256" key="2">
    <source>
        <dbReference type="ARBA" id="ARBA00022617"/>
    </source>
</evidence>
<dbReference type="FunFam" id="1.10.630.10:FF:000018">
    <property type="entry name" value="Cytochrome P450 monooxygenase"/>
    <property type="match status" value="1"/>
</dbReference>
<gene>
    <name evidence="9" type="ORF">SAV31267_009980</name>
</gene>
<dbReference type="AlphaFoldDB" id="A0A224ANJ4"/>
<dbReference type="GO" id="GO:0020037">
    <property type="term" value="F:heme binding"/>
    <property type="evidence" value="ECO:0007669"/>
    <property type="project" value="InterPro"/>
</dbReference>
<proteinExistence type="inferred from homology"/>
<evidence type="ECO:0000313" key="10">
    <source>
        <dbReference type="Proteomes" id="UP000299211"/>
    </source>
</evidence>
<reference evidence="8" key="1">
    <citation type="submission" date="2017-08" db="EMBL/GenBank/DDBJ databases">
        <title>Disruption of autoregulator-receptor homologue AvaR3 activates the production of cryptic phthoxazolin A in Streptomyces avermitilis.</title>
        <authorList>
            <person name="Suroto D.A."/>
            <person name="Kitani S."/>
            <person name="Miyamoto K."/>
            <person name="Sakihama Y."/>
            <person name="Arai M."/>
            <person name="Ikeda H."/>
            <person name="Nihira T."/>
        </authorList>
    </citation>
    <scope>NUCLEOTIDE SEQUENCE</scope>
    <source>
        <strain evidence="8">KA-320</strain>
    </source>
</reference>
<evidence type="ECO:0000256" key="1">
    <source>
        <dbReference type="ARBA" id="ARBA00010617"/>
    </source>
</evidence>
<name>A0A224ANJ4_STRAX</name>
<keyword evidence="3 7" id="KW-0479">Metal-binding</keyword>
<dbReference type="Pfam" id="PF00067">
    <property type="entry name" value="p450"/>
    <property type="match status" value="2"/>
</dbReference>
<evidence type="ECO:0000256" key="6">
    <source>
        <dbReference type="ARBA" id="ARBA00023033"/>
    </source>
</evidence>
<dbReference type="GO" id="GO:0004497">
    <property type="term" value="F:monooxygenase activity"/>
    <property type="evidence" value="ECO:0007669"/>
    <property type="project" value="UniProtKB-KW"/>
</dbReference>
<dbReference type="Gene3D" id="1.10.630.10">
    <property type="entry name" value="Cytochrome P450"/>
    <property type="match status" value="1"/>
</dbReference>
<evidence type="ECO:0000256" key="4">
    <source>
        <dbReference type="ARBA" id="ARBA00023002"/>
    </source>
</evidence>
<evidence type="ECO:0000256" key="7">
    <source>
        <dbReference type="RuleBase" id="RU000461"/>
    </source>
</evidence>
<dbReference type="PANTHER" id="PTHR46696:SF1">
    <property type="entry name" value="CYTOCHROME P450 YJIB-RELATED"/>
    <property type="match status" value="1"/>
</dbReference>
<dbReference type="PANTHER" id="PTHR46696">
    <property type="entry name" value="P450, PUTATIVE (EUROFUNG)-RELATED"/>
    <property type="match status" value="1"/>
</dbReference>
<keyword evidence="5 7" id="KW-0408">Iron</keyword>
<dbReference type="PRINTS" id="PR00359">
    <property type="entry name" value="BP450"/>
</dbReference>
<protein>
    <submittedName>
        <fullName evidence="8 9">Cytochrome P450</fullName>
    </submittedName>
</protein>
<dbReference type="InterPro" id="IPR017972">
    <property type="entry name" value="Cyt_P450_CS"/>
</dbReference>
<evidence type="ECO:0000256" key="5">
    <source>
        <dbReference type="ARBA" id="ARBA00023004"/>
    </source>
</evidence>
<evidence type="ECO:0000256" key="3">
    <source>
        <dbReference type="ARBA" id="ARBA00022723"/>
    </source>
</evidence>
<organism evidence="8">
    <name type="scientific">Streptomyces avermitilis</name>
    <dbReference type="NCBI Taxonomy" id="33903"/>
    <lineage>
        <taxon>Bacteria</taxon>
        <taxon>Bacillati</taxon>
        <taxon>Actinomycetota</taxon>
        <taxon>Actinomycetes</taxon>
        <taxon>Kitasatosporales</taxon>
        <taxon>Streptomycetaceae</taxon>
        <taxon>Streptomyces</taxon>
    </lineage>
</organism>
<sequence length="410" mass="44542">MEAERCPFRIDPGGSDIHAENRLLYRDGPVAKVELPGGVEAWAVGSQQLVKQLLGDPRVSRSARQHWDAFMRGEIPPDWSLMVWVAAENMFTAYGSEHRRLRRLASGAFTARRIEALRPQVEAVVTGLLDELETAPEGTATDLREGYAYAVPIQVIGTLLGVPEERMPDLRTCVKAIFNTTISPEDARANGERFYGLLVELAVLKQKEPGDDLTSALIAVRDDEDGSALTQEEVVETLMALISAGLETTVNLLDNSIHLLLTHPDQLALVRSGHASWSDVVEESLRLQAPVANIPLRFAAEDIQAGDVLIRKGEAILIGYAAAGRDEAVHGDTAAQFDVTRANKEHVSFGYGVKFCLGAALARLEASTALPALFERFPQMALDGNELTPLASFITNGHRTLPVVLRPAAG</sequence>
<reference evidence="9 10" key="2">
    <citation type="submission" date="2019-04" db="EMBL/GenBank/DDBJ databases">
        <title>Draft genome sequences of Streptomyces avermitilis ATCC 31267.</title>
        <authorList>
            <person name="Komaki H."/>
            <person name="Tamura T."/>
            <person name="Hosoyama A."/>
        </authorList>
    </citation>
    <scope>NUCLEOTIDE SEQUENCE [LARGE SCALE GENOMIC DNA]</scope>
    <source>
        <strain evidence="9 10">ATCC 31267</strain>
    </source>
</reference>
<dbReference type="GO" id="GO:0005506">
    <property type="term" value="F:iron ion binding"/>
    <property type="evidence" value="ECO:0007669"/>
    <property type="project" value="InterPro"/>
</dbReference>
<dbReference type="InterPro" id="IPR036396">
    <property type="entry name" value="Cyt_P450_sf"/>
</dbReference>
<dbReference type="SUPFAM" id="SSF48264">
    <property type="entry name" value="Cytochrome P450"/>
    <property type="match status" value="1"/>
</dbReference>
<keyword evidence="2 7" id="KW-0349">Heme</keyword>
<dbReference type="GO" id="GO:0016705">
    <property type="term" value="F:oxidoreductase activity, acting on paired donors, with incorporation or reduction of molecular oxygen"/>
    <property type="evidence" value="ECO:0007669"/>
    <property type="project" value="InterPro"/>
</dbReference>
<dbReference type="RefSeq" id="WP_037650440.1">
    <property type="nucleotide sequence ID" value="NZ_BAABTN010000034.1"/>
</dbReference>